<name>A0A8T2NF79_9TELE</name>
<evidence type="ECO:0000313" key="2">
    <source>
        <dbReference type="EMBL" id="KAG9337581.1"/>
    </source>
</evidence>
<dbReference type="GO" id="GO:0032402">
    <property type="term" value="P:melanosome transport"/>
    <property type="evidence" value="ECO:0007669"/>
    <property type="project" value="InterPro"/>
</dbReference>
<feature type="compositionally biased region" description="Basic and acidic residues" evidence="1">
    <location>
        <begin position="27"/>
        <end position="38"/>
    </location>
</feature>
<proteinExistence type="predicted"/>
<feature type="region of interest" description="Disordered" evidence="1">
    <location>
        <begin position="1"/>
        <end position="38"/>
    </location>
</feature>
<feature type="compositionally biased region" description="Basic and acidic residues" evidence="1">
    <location>
        <begin position="1"/>
        <end position="18"/>
    </location>
</feature>
<dbReference type="InterPro" id="IPR031638">
    <property type="entry name" value="Melanoregulin"/>
</dbReference>
<dbReference type="GO" id="GO:0042470">
    <property type="term" value="C:melanosome"/>
    <property type="evidence" value="ECO:0007669"/>
    <property type="project" value="InterPro"/>
</dbReference>
<feature type="non-terminal residue" evidence="2">
    <location>
        <position position="1"/>
    </location>
</feature>
<evidence type="ECO:0000256" key="1">
    <source>
        <dbReference type="SAM" id="MobiDB-lite"/>
    </source>
</evidence>
<dbReference type="AlphaFoldDB" id="A0A8T2NF79"/>
<comment type="caution">
    <text evidence="2">The sequence shown here is derived from an EMBL/GenBank/DDBJ whole genome shotgun (WGS) entry which is preliminary data.</text>
</comment>
<dbReference type="Proteomes" id="UP000824540">
    <property type="component" value="Unassembled WGS sequence"/>
</dbReference>
<accession>A0A8T2NF79</accession>
<gene>
    <name evidence="2" type="ORF">JZ751_028432</name>
</gene>
<organism evidence="2 3">
    <name type="scientific">Albula glossodonta</name>
    <name type="common">roundjaw bonefish</name>
    <dbReference type="NCBI Taxonomy" id="121402"/>
    <lineage>
        <taxon>Eukaryota</taxon>
        <taxon>Metazoa</taxon>
        <taxon>Chordata</taxon>
        <taxon>Craniata</taxon>
        <taxon>Vertebrata</taxon>
        <taxon>Euteleostomi</taxon>
        <taxon>Actinopterygii</taxon>
        <taxon>Neopterygii</taxon>
        <taxon>Teleostei</taxon>
        <taxon>Albuliformes</taxon>
        <taxon>Albulidae</taxon>
        <taxon>Albula</taxon>
    </lineage>
</organism>
<dbReference type="Pfam" id="PF15812">
    <property type="entry name" value="MREG"/>
    <property type="match status" value="1"/>
</dbReference>
<reference evidence="2" key="1">
    <citation type="thesis" date="2021" institute="BYU ScholarsArchive" country="Provo, UT, USA">
        <title>Applications of and Algorithms for Genome Assembly and Genomic Analyses with an Emphasis on Marine Teleosts.</title>
        <authorList>
            <person name="Pickett B.D."/>
        </authorList>
    </citation>
    <scope>NUCLEOTIDE SEQUENCE</scope>
    <source>
        <strain evidence="2">HI-2016</strain>
    </source>
</reference>
<protein>
    <submittedName>
        <fullName evidence="2">Uncharacterized protein</fullName>
    </submittedName>
</protein>
<dbReference type="PANTHER" id="PTHR34340:SF1">
    <property type="entry name" value="MELANOREGULIN"/>
    <property type="match status" value="1"/>
</dbReference>
<dbReference type="EMBL" id="JAFBMS010000084">
    <property type="protein sequence ID" value="KAG9337581.1"/>
    <property type="molecule type" value="Genomic_DNA"/>
</dbReference>
<keyword evidence="3" id="KW-1185">Reference proteome</keyword>
<evidence type="ECO:0000313" key="3">
    <source>
        <dbReference type="Proteomes" id="UP000824540"/>
    </source>
</evidence>
<dbReference type="OrthoDB" id="10015106at2759"/>
<feature type="non-terminal residue" evidence="2">
    <location>
        <position position="54"/>
    </location>
</feature>
<dbReference type="PANTHER" id="PTHR34340">
    <property type="entry name" value="MELANOREGULIN"/>
    <property type="match status" value="1"/>
</dbReference>
<sequence length="54" mass="6482">TDTLEYFDREAKRRRDQETNLWSEPGDPSHSERDDDRALYNLLQTRAKTRRGSQ</sequence>